<sequence length="68" mass="8036">MPLVHVVIGNLKNFLNGTFYGVLLKYLQEYLNELSYRLNGRFWESQLPLRLLNVCLAHELVKWVENCL</sequence>
<feature type="domain" description="ISXO2-like transposase" evidence="1">
    <location>
        <begin position="2"/>
        <end position="39"/>
    </location>
</feature>
<gene>
    <name evidence="2" type="ORF">PITCH_A2230001</name>
</gene>
<dbReference type="Pfam" id="PF12762">
    <property type="entry name" value="DDE_Tnp_IS1595"/>
    <property type="match status" value="1"/>
</dbReference>
<accession>A0A445MY41</accession>
<dbReference type="InterPro" id="IPR024445">
    <property type="entry name" value="Tnp_ISXO2-like"/>
</dbReference>
<name>A0A445MY41_9BACT</name>
<reference evidence="2" key="1">
    <citation type="submission" date="2018-01" db="EMBL/GenBank/DDBJ databases">
        <authorList>
            <person name="Regsiter A."/>
            <person name="William W."/>
        </authorList>
    </citation>
    <scope>NUCLEOTIDE SEQUENCE</scope>
    <source>
        <strain evidence="2">TRIP AH-1</strain>
    </source>
</reference>
<evidence type="ECO:0000313" key="2">
    <source>
        <dbReference type="EMBL" id="SPD74292.1"/>
    </source>
</evidence>
<dbReference type="AlphaFoldDB" id="A0A445MY41"/>
<organism evidence="2">
    <name type="scientific">uncultured Desulfobacterium sp</name>
    <dbReference type="NCBI Taxonomy" id="201089"/>
    <lineage>
        <taxon>Bacteria</taxon>
        <taxon>Pseudomonadati</taxon>
        <taxon>Thermodesulfobacteriota</taxon>
        <taxon>Desulfobacteria</taxon>
        <taxon>Desulfobacterales</taxon>
        <taxon>Desulfobacteriaceae</taxon>
        <taxon>Desulfobacterium</taxon>
        <taxon>environmental samples</taxon>
    </lineage>
</organism>
<dbReference type="EMBL" id="OJIN01000139">
    <property type="protein sequence ID" value="SPD74292.1"/>
    <property type="molecule type" value="Genomic_DNA"/>
</dbReference>
<proteinExistence type="predicted"/>
<evidence type="ECO:0000259" key="1">
    <source>
        <dbReference type="Pfam" id="PF12762"/>
    </source>
</evidence>
<protein>
    <recommendedName>
        <fullName evidence="1">ISXO2-like transposase domain-containing protein</fullName>
    </recommendedName>
</protein>